<feature type="domain" description="Aldehyde ferredoxin oxidoreductase N-terminal" evidence="7">
    <location>
        <begin position="1"/>
        <end position="225"/>
    </location>
</feature>
<gene>
    <name evidence="8" type="ordered locus">Theam_0376</name>
</gene>
<dbReference type="SUPFAM" id="SSF48310">
    <property type="entry name" value="Aldehyde ferredoxin oxidoreductase, C-terminal domains"/>
    <property type="match status" value="1"/>
</dbReference>
<reference evidence="8" key="1">
    <citation type="submission" date="2011-01" db="EMBL/GenBank/DDBJ databases">
        <title>Complete sequence of chromosome of Thermovibrio ammonificans HB-1.</title>
        <authorList>
            <consortium name="US DOE Joint Genome Institute"/>
            <person name="Lucas S."/>
            <person name="Copeland A."/>
            <person name="Lapidus A."/>
            <person name="Cheng J.-F."/>
            <person name="Goodwin L."/>
            <person name="Pitluck S."/>
            <person name="Davenport K."/>
            <person name="Detter J.C."/>
            <person name="Han C."/>
            <person name="Tapia R."/>
            <person name="Land M."/>
            <person name="Hauser L."/>
            <person name="Kyrpides N."/>
            <person name="Ivanova N."/>
            <person name="Ovchinnikova G."/>
            <person name="Vetriani C."/>
            <person name="Woyke T."/>
        </authorList>
    </citation>
    <scope>NUCLEOTIDE SEQUENCE [LARGE SCALE GENOMIC DNA]</scope>
    <source>
        <strain evidence="8">HB-1</strain>
    </source>
</reference>
<dbReference type="SUPFAM" id="SSF56228">
    <property type="entry name" value="Aldehyde ferredoxin oxidoreductase, N-terminal domain"/>
    <property type="match status" value="1"/>
</dbReference>
<dbReference type="GO" id="GO:0009055">
    <property type="term" value="F:electron transfer activity"/>
    <property type="evidence" value="ECO:0007669"/>
    <property type="project" value="InterPro"/>
</dbReference>
<dbReference type="GO" id="GO:0016625">
    <property type="term" value="F:oxidoreductase activity, acting on the aldehyde or oxo group of donors, iron-sulfur protein as acceptor"/>
    <property type="evidence" value="ECO:0007669"/>
    <property type="project" value="InterPro"/>
</dbReference>
<dbReference type="InterPro" id="IPR036021">
    <property type="entry name" value="Tungsten_al_ferr_oxy-like_C"/>
</dbReference>
<evidence type="ECO:0000256" key="4">
    <source>
        <dbReference type="ARBA" id="ARBA00022723"/>
    </source>
</evidence>
<dbReference type="Pfam" id="PF01314">
    <property type="entry name" value="AFOR_C"/>
    <property type="match status" value="1"/>
</dbReference>
<dbReference type="PANTHER" id="PTHR30038">
    <property type="entry name" value="ALDEHYDE FERREDOXIN OXIDOREDUCTASE"/>
    <property type="match status" value="1"/>
</dbReference>
<organism evidence="8 9">
    <name type="scientific">Thermovibrio ammonificans (strain DSM 15698 / JCM 12110 / HB-1)</name>
    <dbReference type="NCBI Taxonomy" id="648996"/>
    <lineage>
        <taxon>Bacteria</taxon>
        <taxon>Pseudomonadati</taxon>
        <taxon>Aquificota</taxon>
        <taxon>Aquificia</taxon>
        <taxon>Desulfurobacteriales</taxon>
        <taxon>Desulfurobacteriaceae</taxon>
        <taxon>Thermovibrio</taxon>
    </lineage>
</organism>
<keyword evidence="3" id="KW-0004">4Fe-4S</keyword>
<evidence type="ECO:0000259" key="7">
    <source>
        <dbReference type="SMART" id="SM00790"/>
    </source>
</evidence>
<dbReference type="Gene3D" id="1.10.569.10">
    <property type="entry name" value="Aldehyde Ferredoxin Oxidoreductase Protein, subunit A, domain 2"/>
    <property type="match status" value="1"/>
</dbReference>
<keyword evidence="6" id="KW-0411">Iron-sulfur</keyword>
<name>E8T4T7_THEA1</name>
<comment type="cofactor">
    <cofactor evidence="1">
        <name>[4Fe-4S] cluster</name>
        <dbReference type="ChEBI" id="CHEBI:49883"/>
    </cofactor>
</comment>
<dbReference type="InterPro" id="IPR051919">
    <property type="entry name" value="W-dependent_AOR"/>
</dbReference>
<protein>
    <submittedName>
        <fullName evidence="8">Aldehyde ferredoxin oxidoreductase</fullName>
    </submittedName>
</protein>
<evidence type="ECO:0000256" key="5">
    <source>
        <dbReference type="ARBA" id="ARBA00023004"/>
    </source>
</evidence>
<dbReference type="InterPro" id="IPR001203">
    <property type="entry name" value="OxRdtase_Ald_Fedxn_C"/>
</dbReference>
<evidence type="ECO:0000256" key="1">
    <source>
        <dbReference type="ARBA" id="ARBA00001966"/>
    </source>
</evidence>
<dbReference type="STRING" id="648996.Theam_0376"/>
<dbReference type="eggNOG" id="COG2414">
    <property type="taxonomic scope" value="Bacteria"/>
</dbReference>
<dbReference type="Pfam" id="PF02730">
    <property type="entry name" value="AFOR_N"/>
    <property type="match status" value="1"/>
</dbReference>
<dbReference type="EMBL" id="CP002444">
    <property type="protein sequence ID" value="ADU96349.1"/>
    <property type="molecule type" value="Genomic_DNA"/>
</dbReference>
<sequence>MEFTTLTVDLLEGKATLRREKGKGVFGVLDYGLKVHEELKTYKHAPYSPYNAVVFGKGPFAGSILPGSHRLVFFFRSPLYKTLYPSTMGGAAYTFQRTGVDFVTLIGKAQKPSVLVIEGLERSVKVYVEPLEEELQTLWKGTTERFGVYSFTDYLVEKFKNRIAGEFRVACVGPASLTTDYGAIFSQTLRNGTPVEGSEDWAARGGGGSVLLRAHNIAAVIFGGIYREEKRVISNPDQTKKVFGAVYSKPLFQVITEKTTKYRYNPKHKTGGTFGEDYYAEREKTPVLNWQMPYIPREERVKLFKVIEKEYLEIFNKEAIETKSWTTCGEPCPAACKKVRNGLKTDYEPYNANGPLAGNVYLKAADSAVRTVDALGFDAIEFGGAAAWIFELVARGILKPEEAGISGKPVLDLNEIQKSPKEVSKKNAELLVELAHKVAYPEAELHKLLGKGKRKAAAFIDSRYGERLPKGKSSLDYAVLVALGTEGEVNPTMYWAVGNFVPLPVQGKYWTYYKFGVFPEPEALAEKIAESSISEFWYDNVGWCRFHRRWLTAGPSSCELEGECELERSLSKPVLERLFEVVYGERIDLAEHAKNVLSRLCDYALKADCYPVFPPSERVVDLIAAASSEFGNKRWEERFKESKVKAVREYLSSTLTAYGELIGYDRWRL</sequence>
<evidence type="ECO:0000256" key="2">
    <source>
        <dbReference type="ARBA" id="ARBA00011032"/>
    </source>
</evidence>
<keyword evidence="4" id="KW-0479">Metal-binding</keyword>
<dbReference type="InterPro" id="IPR013983">
    <property type="entry name" value="Ald_Fedxn_OxRdtase_N"/>
</dbReference>
<evidence type="ECO:0000256" key="6">
    <source>
        <dbReference type="ARBA" id="ARBA00023014"/>
    </source>
</evidence>
<keyword evidence="9" id="KW-1185">Reference proteome</keyword>
<dbReference type="SMART" id="SM00790">
    <property type="entry name" value="AFOR_N"/>
    <property type="match status" value="1"/>
</dbReference>
<dbReference type="PANTHER" id="PTHR30038:SF7">
    <property type="entry name" value="TUNGSTEN-CONTAINING GLYCERALDEHYDE-3-PHOSPHATE:FERREDOXIN OXIDOREDUCTASE"/>
    <property type="match status" value="1"/>
</dbReference>
<dbReference type="OrthoDB" id="9761837at2"/>
<accession>E8T4T7</accession>
<dbReference type="InterPro" id="IPR013984">
    <property type="entry name" value="Ald_Fedxn_OxRdtase_dom2"/>
</dbReference>
<dbReference type="Gene3D" id="3.60.9.10">
    <property type="entry name" value="Aldehyde ferredoxin oxidoreductase, N-terminal domain"/>
    <property type="match status" value="1"/>
</dbReference>
<evidence type="ECO:0000313" key="8">
    <source>
        <dbReference type="EMBL" id="ADU96349.1"/>
    </source>
</evidence>
<dbReference type="InterPro" id="IPR036503">
    <property type="entry name" value="Ald_Fedxn_OxRdtase_N_sf"/>
</dbReference>
<evidence type="ECO:0000256" key="3">
    <source>
        <dbReference type="ARBA" id="ARBA00022485"/>
    </source>
</evidence>
<proteinExistence type="inferred from homology"/>
<dbReference type="KEGG" id="tam:Theam_0376"/>
<dbReference type="RefSeq" id="WP_013537135.1">
    <property type="nucleotide sequence ID" value="NC_014926.1"/>
</dbReference>
<dbReference type="HOGENOM" id="CLU_440510_0_0_0"/>
<dbReference type="GO" id="GO:0046872">
    <property type="term" value="F:metal ion binding"/>
    <property type="evidence" value="ECO:0007669"/>
    <property type="project" value="UniProtKB-KW"/>
</dbReference>
<dbReference type="AlphaFoldDB" id="E8T4T7"/>
<keyword evidence="5" id="KW-0408">Iron</keyword>
<dbReference type="Proteomes" id="UP000006362">
    <property type="component" value="Chromosome"/>
</dbReference>
<comment type="similarity">
    <text evidence="2">Belongs to the AOR/FOR family.</text>
</comment>
<evidence type="ECO:0000313" key="9">
    <source>
        <dbReference type="Proteomes" id="UP000006362"/>
    </source>
</evidence>
<dbReference type="GO" id="GO:0051539">
    <property type="term" value="F:4 iron, 4 sulfur cluster binding"/>
    <property type="evidence" value="ECO:0007669"/>
    <property type="project" value="UniProtKB-KW"/>
</dbReference>